<dbReference type="PANTHER" id="PTHR44163">
    <property type="entry name" value="U3 SMALL NUCLEOLAR RNA-ASSOCIATED PROTEIN 4 HOMOLOG"/>
    <property type="match status" value="1"/>
</dbReference>
<protein>
    <submittedName>
        <fullName evidence="2">Uncharacterized protein</fullName>
    </submittedName>
</protein>
<gene>
    <name evidence="2" type="ORF">FH972_021370</name>
</gene>
<dbReference type="InterPro" id="IPR046351">
    <property type="entry name" value="UTP4"/>
</dbReference>
<dbReference type="SMART" id="SM00320">
    <property type="entry name" value="WD40"/>
    <property type="match status" value="7"/>
</dbReference>
<dbReference type="OrthoDB" id="8883818at2759"/>
<evidence type="ECO:0000313" key="3">
    <source>
        <dbReference type="Proteomes" id="UP000327013"/>
    </source>
</evidence>
<feature type="compositionally biased region" description="Basic residues" evidence="1">
    <location>
        <begin position="669"/>
        <end position="678"/>
    </location>
</feature>
<feature type="compositionally biased region" description="Acidic residues" evidence="1">
    <location>
        <begin position="857"/>
        <end position="874"/>
    </location>
</feature>
<dbReference type="SUPFAM" id="SSF50998">
    <property type="entry name" value="Quinoprotein alcohol dehydrogenase-like"/>
    <property type="match status" value="1"/>
</dbReference>
<dbReference type="InterPro" id="IPR001680">
    <property type="entry name" value="WD40_rpt"/>
</dbReference>
<dbReference type="Proteomes" id="UP000327013">
    <property type="component" value="Unassembled WGS sequence"/>
</dbReference>
<dbReference type="PANTHER" id="PTHR44163:SF1">
    <property type="entry name" value="U3 SMALL NUCLEOLAR RNA-ASSOCIATED PROTEIN 4 HOMOLOG"/>
    <property type="match status" value="1"/>
</dbReference>
<dbReference type="InterPro" id="IPR036322">
    <property type="entry name" value="WD40_repeat_dom_sf"/>
</dbReference>
<dbReference type="EMBL" id="VIBQ01000009">
    <property type="protein sequence ID" value="KAB8337066.1"/>
    <property type="molecule type" value="Genomic_DNA"/>
</dbReference>
<dbReference type="InterPro" id="IPR015943">
    <property type="entry name" value="WD40/YVTN_repeat-like_dom_sf"/>
</dbReference>
<reference evidence="2 3" key="1">
    <citation type="submission" date="2019-06" db="EMBL/GenBank/DDBJ databases">
        <title>A chromosomal-level reference genome of Carpinus fangiana (Coryloideae, Betulaceae).</title>
        <authorList>
            <person name="Yang X."/>
            <person name="Wang Z."/>
            <person name="Zhang L."/>
            <person name="Hao G."/>
            <person name="Liu J."/>
            <person name="Yang Y."/>
        </authorList>
    </citation>
    <scope>NUCLEOTIDE SEQUENCE [LARGE SCALE GENOMIC DNA]</scope>
    <source>
        <strain evidence="2">Cfa_2016G</strain>
        <tissue evidence="2">Leaf</tissue>
    </source>
</reference>
<dbReference type="GO" id="GO:0032040">
    <property type="term" value="C:small-subunit processome"/>
    <property type="evidence" value="ECO:0007669"/>
    <property type="project" value="TreeGrafter"/>
</dbReference>
<dbReference type="Gene3D" id="2.130.10.10">
    <property type="entry name" value="YVTN repeat-like/Quinoprotein amine dehydrogenase"/>
    <property type="match status" value="3"/>
</dbReference>
<dbReference type="InterPro" id="IPR011047">
    <property type="entry name" value="Quinoprotein_ADH-like_sf"/>
</dbReference>
<dbReference type="SUPFAM" id="SSF50978">
    <property type="entry name" value="WD40 repeat-like"/>
    <property type="match status" value="1"/>
</dbReference>
<evidence type="ECO:0000256" key="1">
    <source>
        <dbReference type="SAM" id="MobiDB-lite"/>
    </source>
</evidence>
<dbReference type="GO" id="GO:0003723">
    <property type="term" value="F:RNA binding"/>
    <property type="evidence" value="ECO:0007669"/>
    <property type="project" value="TreeGrafter"/>
</dbReference>
<evidence type="ECO:0000313" key="2">
    <source>
        <dbReference type="EMBL" id="KAB8337066.1"/>
    </source>
</evidence>
<name>A0A5N6KPI9_9ROSI</name>
<dbReference type="GO" id="GO:0034455">
    <property type="term" value="C:t-UTP complex"/>
    <property type="evidence" value="ECO:0007669"/>
    <property type="project" value="TreeGrafter"/>
</dbReference>
<dbReference type="GO" id="GO:0000462">
    <property type="term" value="P:maturation of SSU-rRNA from tricistronic rRNA transcript (SSU-rRNA, 5.8S rRNA, LSU-rRNA)"/>
    <property type="evidence" value="ECO:0007669"/>
    <property type="project" value="InterPro"/>
</dbReference>
<comment type="caution">
    <text evidence="2">The sequence shown here is derived from an EMBL/GenBank/DDBJ whole genome shotgun (WGS) entry which is preliminary data.</text>
</comment>
<feature type="region of interest" description="Disordered" evidence="1">
    <location>
        <begin position="587"/>
        <end position="609"/>
    </location>
</feature>
<feature type="region of interest" description="Disordered" evidence="1">
    <location>
        <begin position="644"/>
        <end position="680"/>
    </location>
</feature>
<sequence>MDIHRCRFVDYTPSAINALAFSHSSGKASRDQPLRLAVGRANGNIEIWDPKKGAWLHETTLHGGQGRSVDGLAWVQDPDEADDTGFVTRGKLRLFSIGYSNTVTEWDLITGLPLRESSGNHSEVWCLAAQPAWKASKNKQDNSEGEYKGQDIVAGCADGSLVLLSTAEDGLTYRKTISRVGKKAGRALSIAFQTRHIVVVGFADSSIRVYDIRSGALLRAMSVGATSKGGPKETLVWAVECLRDGTIVAGDSNGEVSFWDGQNYGQLQRIKSHEADVLCLASSSDGKSVLSGGMDRRTCLYRLTDQAGSKRRWTKTLHRRFHRHDVKAMASFENKKMSVVVSGGLDAAPILIPLRDFETEHHRQLPFAPQISPVTGCQRLVASWRGSEVIIWHIGTRDAAMEGLAFDSEPNFRLMAKMSLKSEENITSASIDSSGEILAVSTVAETKLFHLQPTFSNDAKAINIRKLETPTSLSRSGARLSQFSPDSRWLLLVGCDGDIQLSRIVKEATPSVLSAIIVLPRLGRPDEKPLQNCLNGYWGSYDRTITRAVFSSDGRILAVSDLGGRIDTWVLEGHEDLTAPAIDRAIPTTSQQNGAGKVESESEEDEADEERHAIVLYGQHWIRNPSGNLLPRLPSTPLIISFRPFSPDDNQSSSPHVSNISNGNPAVHPTRHNPHAHSHALPTGEDRLLVLTATHELFEFHILTGRLTPWSRANPSALLPDQFKLQRDRAVGAVWDPARERVWLHSATWLAMFDLRFDLPSAVTNGTDAPAPTDAAARKRRRSSAAAGASPADIAAWSAQRAHAQLEVKRAANGLAGSRIVDSELGGSLAGRKIRKLDVEGRGEDVPARRHRTAAYDGEDSADEEEEEDEDAIDADVALARQGGRRRRRSSAAQTNGAEDNDSENDEEVQPFYLTTRYRQILGLVALQPDADEDGADDEERGLEVALIERPFGDLDLGPRFVGKQEWEK</sequence>
<feature type="compositionally biased region" description="Acidic residues" evidence="1">
    <location>
        <begin position="899"/>
        <end position="908"/>
    </location>
</feature>
<feature type="region of interest" description="Disordered" evidence="1">
    <location>
        <begin position="840"/>
        <end position="908"/>
    </location>
</feature>
<keyword evidence="3" id="KW-1185">Reference proteome</keyword>
<dbReference type="GO" id="GO:0030686">
    <property type="term" value="C:90S preribosome"/>
    <property type="evidence" value="ECO:0007669"/>
    <property type="project" value="InterPro"/>
</dbReference>
<dbReference type="Pfam" id="PF00400">
    <property type="entry name" value="WD40"/>
    <property type="match status" value="1"/>
</dbReference>
<feature type="region of interest" description="Disordered" evidence="1">
    <location>
        <begin position="764"/>
        <end position="791"/>
    </location>
</feature>
<accession>A0A5N6KPI9</accession>
<proteinExistence type="predicted"/>
<dbReference type="AlphaFoldDB" id="A0A5N6KPI9"/>
<feature type="compositionally biased region" description="Polar residues" evidence="1">
    <location>
        <begin position="648"/>
        <end position="664"/>
    </location>
</feature>
<organism evidence="2 3">
    <name type="scientific">Carpinus fangiana</name>
    <dbReference type="NCBI Taxonomy" id="176857"/>
    <lineage>
        <taxon>Eukaryota</taxon>
        <taxon>Viridiplantae</taxon>
        <taxon>Streptophyta</taxon>
        <taxon>Embryophyta</taxon>
        <taxon>Tracheophyta</taxon>
        <taxon>Spermatophyta</taxon>
        <taxon>Magnoliopsida</taxon>
        <taxon>eudicotyledons</taxon>
        <taxon>Gunneridae</taxon>
        <taxon>Pentapetalae</taxon>
        <taxon>rosids</taxon>
        <taxon>fabids</taxon>
        <taxon>Fagales</taxon>
        <taxon>Betulaceae</taxon>
        <taxon>Carpinus</taxon>
    </lineage>
</organism>